<reference evidence="8" key="1">
    <citation type="submission" date="2022-11" db="EMBL/GenBank/DDBJ databases">
        <title>Centuries of genome instability and evolution in soft-shell clam transmissible cancer (bioRxiv).</title>
        <authorList>
            <person name="Hart S.F.M."/>
            <person name="Yonemitsu M.A."/>
            <person name="Giersch R.M."/>
            <person name="Beal B.F."/>
            <person name="Arriagada G."/>
            <person name="Davis B.W."/>
            <person name="Ostrander E.A."/>
            <person name="Goff S.P."/>
            <person name="Metzger M.J."/>
        </authorList>
    </citation>
    <scope>NUCLEOTIDE SEQUENCE</scope>
    <source>
        <strain evidence="8">MELC-2E11</strain>
        <tissue evidence="8">Siphon/mantle</tissue>
    </source>
</reference>
<dbReference type="PROSITE" id="PS51981">
    <property type="entry name" value="ZF_RZ"/>
    <property type="match status" value="1"/>
</dbReference>
<keyword evidence="6" id="KW-0391">Immunity</keyword>
<evidence type="ECO:0000256" key="3">
    <source>
        <dbReference type="ARBA" id="ARBA00022723"/>
    </source>
</evidence>
<accession>A0ABY7G2W6</accession>
<dbReference type="Pfam" id="PF20173">
    <property type="entry name" value="ZnF_RZ-type"/>
    <property type="match status" value="1"/>
</dbReference>
<evidence type="ECO:0000256" key="6">
    <source>
        <dbReference type="ARBA" id="ARBA00022859"/>
    </source>
</evidence>
<dbReference type="PANTHER" id="PTHR23425:SF8">
    <property type="entry name" value="NUCLEOPORIN AMO1-LIKE"/>
    <property type="match status" value="1"/>
</dbReference>
<keyword evidence="3" id="KW-0479">Metal-binding</keyword>
<dbReference type="EMBL" id="CP111026">
    <property type="protein sequence ID" value="WAR27744.1"/>
    <property type="molecule type" value="Genomic_DNA"/>
</dbReference>
<keyword evidence="5" id="KW-0862">Zinc</keyword>
<comment type="subcellular location">
    <subcellularLocation>
        <location evidence="1">Cytoplasm</location>
    </subcellularLocation>
</comment>
<evidence type="ECO:0000313" key="8">
    <source>
        <dbReference type="EMBL" id="WAR27744.1"/>
    </source>
</evidence>
<dbReference type="Proteomes" id="UP001164746">
    <property type="component" value="Chromosome 15"/>
</dbReference>
<keyword evidence="4" id="KW-0863">Zinc-finger</keyword>
<feature type="domain" description="RZ-type" evidence="7">
    <location>
        <begin position="533"/>
        <end position="602"/>
    </location>
</feature>
<evidence type="ECO:0000313" key="9">
    <source>
        <dbReference type="Proteomes" id="UP001164746"/>
    </source>
</evidence>
<proteinExistence type="predicted"/>
<evidence type="ECO:0000256" key="4">
    <source>
        <dbReference type="ARBA" id="ARBA00022771"/>
    </source>
</evidence>
<sequence>MDPEGGCNIRCRYRLDCGHVCERFCHPLDQDHKKESSRCRKRCNRILCVNRHKCPLRCEQKCEPCKEEMEKIIPRCGHVQREACQSILSCGHKCQSRCGMAHTQDCGLTVEKIWPCGHKGNIKCHQKDKAICSVACDGILSCSHRCRGTCGQCFYGRLHVPCRNECKRTLVCGHECQDRCSQCPPCTRPCQNQCQHSDCPRRCGELCTPCREPCIWSCEHYKCTNICSEPCDRPLCDKPCRKRLACGHSCIGLCGEPCPADCRVCDKQKVTEIFFGDEDEEDARFVLLQDCRMRCIFEVNGMDTYMKTKVDEKGEIKLKDCPKCRTPIRRTIRYRSTINQTLTDIEQVKSHVIANKTRLRKLRKDIRQTFGEIEDEQNKLILRRRMEKAYDEQAENALTALLNQSRFLSQIDKHKSEWSNLKGLSYRGERKKAFLLIGRMVDWIMSERSLMTAQETGDAKLEFDRLRAQLKLLMFQMRANEKRIQLDNTLKAKIRDAETTLNGTCKFKGDVKAKVEDCLRALQNIIPTTELGISEEERIMIVNAMELQKGHWFKCPNGHVYAIDQCGGATMESRCPDCESWIGGANHRLRADNVLATEMDGAVHAAWSEQANMANYGFEAIF</sequence>
<keyword evidence="9" id="KW-1185">Reference proteome</keyword>
<evidence type="ECO:0000256" key="1">
    <source>
        <dbReference type="ARBA" id="ARBA00004496"/>
    </source>
</evidence>
<protein>
    <submittedName>
        <fullName evidence="8">ZNFX1-like protein</fullName>
    </submittedName>
</protein>
<organism evidence="8 9">
    <name type="scientific">Mya arenaria</name>
    <name type="common">Soft-shell clam</name>
    <dbReference type="NCBI Taxonomy" id="6604"/>
    <lineage>
        <taxon>Eukaryota</taxon>
        <taxon>Metazoa</taxon>
        <taxon>Spiralia</taxon>
        <taxon>Lophotrochozoa</taxon>
        <taxon>Mollusca</taxon>
        <taxon>Bivalvia</taxon>
        <taxon>Autobranchia</taxon>
        <taxon>Heteroconchia</taxon>
        <taxon>Euheterodonta</taxon>
        <taxon>Imparidentia</taxon>
        <taxon>Neoheterodontei</taxon>
        <taxon>Myida</taxon>
        <taxon>Myoidea</taxon>
        <taxon>Myidae</taxon>
        <taxon>Mya</taxon>
    </lineage>
</organism>
<dbReference type="PANTHER" id="PTHR23425">
    <property type="entry name" value="NUCLEOPORIN AMO1-LIKE"/>
    <property type="match status" value="1"/>
</dbReference>
<dbReference type="InterPro" id="IPR046439">
    <property type="entry name" value="ZF_RZ_dom"/>
</dbReference>
<gene>
    <name evidence="8" type="ORF">MAR_013448</name>
</gene>
<evidence type="ECO:0000259" key="7">
    <source>
        <dbReference type="PROSITE" id="PS51981"/>
    </source>
</evidence>
<evidence type="ECO:0000256" key="2">
    <source>
        <dbReference type="ARBA" id="ARBA00022490"/>
    </source>
</evidence>
<keyword evidence="2" id="KW-0963">Cytoplasm</keyword>
<evidence type="ECO:0000256" key="5">
    <source>
        <dbReference type="ARBA" id="ARBA00022833"/>
    </source>
</evidence>
<name>A0ABY7G2W6_MYAAR</name>